<keyword evidence="1" id="KW-0732">Signal</keyword>
<name>A0A4Q7VV75_9BURK</name>
<dbReference type="AlphaFoldDB" id="A0A4Q7VV75"/>
<dbReference type="Pfam" id="PF14224">
    <property type="entry name" value="DUF4331"/>
    <property type="match status" value="1"/>
</dbReference>
<reference evidence="2 3" key="1">
    <citation type="submission" date="2019-02" db="EMBL/GenBank/DDBJ databases">
        <title>Genomic Encyclopedia of Type Strains, Phase IV (KMG-IV): sequencing the most valuable type-strain genomes for metagenomic binning, comparative biology and taxonomic classification.</title>
        <authorList>
            <person name="Goeker M."/>
        </authorList>
    </citation>
    <scope>NUCLEOTIDE SEQUENCE [LARGE SCALE GENOMIC DNA]</scope>
    <source>
        <strain evidence="2 3">DSM 19570</strain>
    </source>
</reference>
<protein>
    <submittedName>
        <fullName evidence="2">Uncharacterized protein DUF4331</fullName>
    </submittedName>
</protein>
<evidence type="ECO:0000313" key="3">
    <source>
        <dbReference type="Proteomes" id="UP000293671"/>
    </source>
</evidence>
<sequence length="528" mass="55225">MNPRPLPSILRTTAVAAAAVCGLAAAGDSLASSHREAPFITTAPKVDATDFYMFMSYEPGRAGYVTLIANYQPLQDAYGGPNYFALDPNALYEIHLDNNGDAKEDLTFQFRFRNQLAGDSGVALPVGGKNIAIPLVQAGQVSQVSDPRLNLGESFSVTLVRGDRRKGAAVALTEAIGGTRFAKPVDNIGSKTIPDYPAYAARHVYTVGIPGCTMPGRVFVGQRQDPFAVNLGTIFDLVNAPVAVITDPTLIGAVPNTIGDKNVSTLALEVHKSCLVAGDNVIGGWTSASLRQARLLDPTPKPGHQTTEKVGGAWTQVSRLGMPLVNEVVIGLKDKDRFNGSRPRDDGQFADYVTNPSLPALLEIALALPGIAPTNFPRTDLVTTFLTGIKGVNQPTGVVPSEMLRLNTAIAAVPFAQQNRLGIVGNVLAGGSDNAGFPNGRRPKDDVVDVALVAVMGGLCVANGDTDAFGLGGACKPSAVPLGTTAFKLHDAVDQAVVPLLSGFPYLNTPIAGAGIGAEPQRSAANRR</sequence>
<dbReference type="RefSeq" id="WP_130431005.1">
    <property type="nucleotide sequence ID" value="NZ_SHKP01000005.1"/>
</dbReference>
<comment type="caution">
    <text evidence="2">The sequence shown here is derived from an EMBL/GenBank/DDBJ whole genome shotgun (WGS) entry which is preliminary data.</text>
</comment>
<accession>A0A4Q7VV75</accession>
<dbReference type="OrthoDB" id="525451at2"/>
<evidence type="ECO:0000256" key="1">
    <source>
        <dbReference type="SAM" id="SignalP"/>
    </source>
</evidence>
<dbReference type="EMBL" id="SHKP01000005">
    <property type="protein sequence ID" value="RZU00554.1"/>
    <property type="molecule type" value="Genomic_DNA"/>
</dbReference>
<evidence type="ECO:0000313" key="2">
    <source>
        <dbReference type="EMBL" id="RZU00554.1"/>
    </source>
</evidence>
<feature type="chain" id="PRO_5020795874" evidence="1">
    <location>
        <begin position="32"/>
        <end position="528"/>
    </location>
</feature>
<dbReference type="Proteomes" id="UP000293671">
    <property type="component" value="Unassembled WGS sequence"/>
</dbReference>
<dbReference type="InterPro" id="IPR025566">
    <property type="entry name" value="DUF4331"/>
</dbReference>
<gene>
    <name evidence="2" type="ORF">EV670_1264</name>
</gene>
<keyword evidence="3" id="KW-1185">Reference proteome</keyword>
<organism evidence="2 3">
    <name type="scientific">Rivibacter subsaxonicus</name>
    <dbReference type="NCBI Taxonomy" id="457575"/>
    <lineage>
        <taxon>Bacteria</taxon>
        <taxon>Pseudomonadati</taxon>
        <taxon>Pseudomonadota</taxon>
        <taxon>Betaproteobacteria</taxon>
        <taxon>Burkholderiales</taxon>
        <taxon>Rivibacter</taxon>
    </lineage>
</organism>
<feature type="signal peptide" evidence="1">
    <location>
        <begin position="1"/>
        <end position="31"/>
    </location>
</feature>
<proteinExistence type="predicted"/>